<accession>A0A4C1Z8Z9</accession>
<dbReference type="EMBL" id="BGZK01001629">
    <property type="protein sequence ID" value="GBP83613.1"/>
    <property type="molecule type" value="Genomic_DNA"/>
</dbReference>
<dbReference type="AlphaFoldDB" id="A0A4C1Z8Z9"/>
<name>A0A4C1Z8Z9_EUMVA</name>
<keyword evidence="1" id="KW-0472">Membrane</keyword>
<feature type="transmembrane region" description="Helical" evidence="1">
    <location>
        <begin position="50"/>
        <end position="82"/>
    </location>
</feature>
<dbReference type="OrthoDB" id="7414613at2759"/>
<sequence>MPPRARKPLVPDIFIVMVGSVMISPRPALEMPRRTAKNILRLYDIRFSKMNVCGLFIVDAALPLRLVGLIATYCIVLLQFAFL</sequence>
<organism evidence="2 3">
    <name type="scientific">Eumeta variegata</name>
    <name type="common">Bagworm moth</name>
    <name type="synonym">Eumeta japonica</name>
    <dbReference type="NCBI Taxonomy" id="151549"/>
    <lineage>
        <taxon>Eukaryota</taxon>
        <taxon>Metazoa</taxon>
        <taxon>Ecdysozoa</taxon>
        <taxon>Arthropoda</taxon>
        <taxon>Hexapoda</taxon>
        <taxon>Insecta</taxon>
        <taxon>Pterygota</taxon>
        <taxon>Neoptera</taxon>
        <taxon>Endopterygota</taxon>
        <taxon>Lepidoptera</taxon>
        <taxon>Glossata</taxon>
        <taxon>Ditrysia</taxon>
        <taxon>Tineoidea</taxon>
        <taxon>Psychidae</taxon>
        <taxon>Oiketicinae</taxon>
        <taxon>Eumeta</taxon>
    </lineage>
</organism>
<evidence type="ECO:0000313" key="2">
    <source>
        <dbReference type="EMBL" id="GBP83613.1"/>
    </source>
</evidence>
<keyword evidence="1" id="KW-1133">Transmembrane helix</keyword>
<protein>
    <submittedName>
        <fullName evidence="2">Uncharacterized protein</fullName>
    </submittedName>
</protein>
<keyword evidence="1" id="KW-0812">Transmembrane</keyword>
<keyword evidence="3" id="KW-1185">Reference proteome</keyword>
<reference evidence="2 3" key="1">
    <citation type="journal article" date="2019" name="Commun. Biol.">
        <title>The bagworm genome reveals a unique fibroin gene that provides high tensile strength.</title>
        <authorList>
            <person name="Kono N."/>
            <person name="Nakamura H."/>
            <person name="Ohtoshi R."/>
            <person name="Tomita M."/>
            <person name="Numata K."/>
            <person name="Arakawa K."/>
        </authorList>
    </citation>
    <scope>NUCLEOTIDE SEQUENCE [LARGE SCALE GENOMIC DNA]</scope>
</reference>
<evidence type="ECO:0000256" key="1">
    <source>
        <dbReference type="SAM" id="Phobius"/>
    </source>
</evidence>
<gene>
    <name evidence="2" type="ORF">EVAR_61227_1</name>
</gene>
<proteinExistence type="predicted"/>
<evidence type="ECO:0000313" key="3">
    <source>
        <dbReference type="Proteomes" id="UP000299102"/>
    </source>
</evidence>
<comment type="caution">
    <text evidence="2">The sequence shown here is derived from an EMBL/GenBank/DDBJ whole genome shotgun (WGS) entry which is preliminary data.</text>
</comment>
<dbReference type="Proteomes" id="UP000299102">
    <property type="component" value="Unassembled WGS sequence"/>
</dbReference>